<dbReference type="PROSITE" id="PS51152">
    <property type="entry name" value="NFYA_HAP2_2"/>
    <property type="match status" value="1"/>
</dbReference>
<dbReference type="GO" id="GO:0003677">
    <property type="term" value="F:DNA binding"/>
    <property type="evidence" value="ECO:0007669"/>
    <property type="project" value="UniProtKB-KW"/>
</dbReference>
<dbReference type="GO" id="GO:0005634">
    <property type="term" value="C:nucleus"/>
    <property type="evidence" value="ECO:0007669"/>
    <property type="project" value="UniProtKB-SubCell"/>
</dbReference>
<feature type="compositionally biased region" description="Low complexity" evidence="7">
    <location>
        <begin position="298"/>
        <end position="310"/>
    </location>
</feature>
<evidence type="ECO:0000256" key="2">
    <source>
        <dbReference type="ARBA" id="ARBA00023015"/>
    </source>
</evidence>
<feature type="region of interest" description="Disordered" evidence="7">
    <location>
        <begin position="250"/>
        <end position="319"/>
    </location>
</feature>
<keyword evidence="3 6" id="KW-0238">DNA-binding</keyword>
<evidence type="ECO:0000313" key="8">
    <source>
        <dbReference type="EMBL" id="JAG88931.1"/>
    </source>
</evidence>
<comment type="subunit">
    <text evidence="6">Heterotrimer.</text>
</comment>
<reference evidence="8" key="1">
    <citation type="submission" date="2015-02" db="EMBL/GenBank/DDBJ databases">
        <title>A transcriptome of Wollemia nobilis - a relic of Gondwana.</title>
        <authorList>
            <person name="Chia J.Y."/>
            <person name="Leong Y.S."/>
            <person name="Abdul Karim S."/>
            <person name="Wan Azmi N."/>
            <person name="Hercus R."/>
            <person name="Croft L."/>
        </authorList>
    </citation>
    <scope>NUCLEOTIDE SEQUENCE</scope>
    <source>
        <strain evidence="8">MaeBrown</strain>
        <tissue evidence="8">Leaf</tissue>
    </source>
</reference>
<feature type="compositionally biased region" description="Polar residues" evidence="7">
    <location>
        <begin position="253"/>
        <end position="269"/>
    </location>
</feature>
<dbReference type="PANTHER" id="PTHR12632">
    <property type="entry name" value="TRANSCRIPTION FACTOR NF-Y ALPHA-RELATED"/>
    <property type="match status" value="1"/>
</dbReference>
<feature type="region of interest" description="Disordered" evidence="7">
    <location>
        <begin position="339"/>
        <end position="362"/>
    </location>
</feature>
<accession>A0A0C9RPR9</accession>
<evidence type="ECO:0000256" key="4">
    <source>
        <dbReference type="ARBA" id="ARBA00023163"/>
    </source>
</evidence>
<comment type="subcellular location">
    <subcellularLocation>
        <location evidence="1 6">Nucleus</location>
    </subcellularLocation>
</comment>
<comment type="similarity">
    <text evidence="6">Belongs to the NFYA/HAP2 subunit family.</text>
</comment>
<feature type="compositionally biased region" description="Gly residues" evidence="7">
    <location>
        <begin position="345"/>
        <end position="358"/>
    </location>
</feature>
<name>A0A0C9RPR9_9CONI</name>
<dbReference type="Pfam" id="PF02045">
    <property type="entry name" value="CBFB_NFYA"/>
    <property type="match status" value="1"/>
</dbReference>
<keyword evidence="4 6" id="KW-0804">Transcription</keyword>
<evidence type="ECO:0000256" key="6">
    <source>
        <dbReference type="RuleBase" id="RU367155"/>
    </source>
</evidence>
<comment type="function">
    <text evidence="6">Component of the sequence-specific heterotrimeric transcription factor (NF-Y) which specifically recognizes a 5'-CCAAT-3' box motif found in the promoters of its target genes.</text>
</comment>
<dbReference type="AlphaFoldDB" id="A0A0C9RPR9"/>
<keyword evidence="2 6" id="KW-0805">Transcription regulation</keyword>
<organism evidence="8">
    <name type="scientific">Wollemia nobilis</name>
    <dbReference type="NCBI Taxonomy" id="56998"/>
    <lineage>
        <taxon>Eukaryota</taxon>
        <taxon>Viridiplantae</taxon>
        <taxon>Streptophyta</taxon>
        <taxon>Embryophyta</taxon>
        <taxon>Tracheophyta</taxon>
        <taxon>Spermatophyta</taxon>
        <taxon>Pinopsida</taxon>
        <taxon>Pinidae</taxon>
        <taxon>Conifers II</taxon>
        <taxon>Araucariales</taxon>
        <taxon>Araucariaceae</taxon>
        <taxon>Wollemia</taxon>
    </lineage>
</organism>
<keyword evidence="5 6" id="KW-0539">Nucleus</keyword>
<dbReference type="Gene3D" id="6.10.250.2430">
    <property type="match status" value="1"/>
</dbReference>
<evidence type="ECO:0000256" key="7">
    <source>
        <dbReference type="SAM" id="MobiDB-lite"/>
    </source>
</evidence>
<evidence type="ECO:0000256" key="1">
    <source>
        <dbReference type="ARBA" id="ARBA00004123"/>
    </source>
</evidence>
<dbReference type="PRINTS" id="PR00616">
    <property type="entry name" value="CCAATSUBUNTB"/>
</dbReference>
<dbReference type="SMART" id="SM00521">
    <property type="entry name" value="CBF"/>
    <property type="match status" value="1"/>
</dbReference>
<sequence length="369" mass="40068">MQGAGSKEDRESEGKPNLPSSTLGMLWWNGFGSQVPPPAICTPLKPLFVEHPVRVPGAANQVEIQTQQLDNPTIQIAGHSQSESECVLMGTTRLQSMPSQVGFEGSNEEKPCQCQMTKPLITSTPIEYLAPHAQLEFGPSIGHAAYTYTDPYFGGIMTAAYGAQAMIHHPHMLGVQKARMPLPLDMTEEPVYVNAKQYHGILRRRQCRAKQESENKLIKTRKPYLHESRHRHAMKRARGCGGRFLNTKKMQESKGNTNGNASVDQPVQAGSSSGSEVLQSESGNVNSAQELHGASGMSGSEVTSISESSENGTSYQYSQPNETYMNHYQHSQFNLSAFHSLSGGTEEGGSGQNGGILSGGSQHRVVVIQ</sequence>
<feature type="compositionally biased region" description="Low complexity" evidence="7">
    <location>
        <begin position="270"/>
        <end position="283"/>
    </location>
</feature>
<dbReference type="GO" id="GO:0003700">
    <property type="term" value="F:DNA-binding transcription factor activity"/>
    <property type="evidence" value="ECO:0007669"/>
    <property type="project" value="UniProtKB-UniRule"/>
</dbReference>
<evidence type="ECO:0000256" key="3">
    <source>
        <dbReference type="ARBA" id="ARBA00023125"/>
    </source>
</evidence>
<dbReference type="EMBL" id="GCHU01004752">
    <property type="protein sequence ID" value="JAG88931.1"/>
    <property type="molecule type" value="Transcribed_RNA"/>
</dbReference>
<evidence type="ECO:0000256" key="5">
    <source>
        <dbReference type="ARBA" id="ARBA00023242"/>
    </source>
</evidence>
<dbReference type="InterPro" id="IPR001289">
    <property type="entry name" value="NFYA"/>
</dbReference>
<proteinExistence type="inferred from homology"/>
<protein>
    <recommendedName>
        <fullName evidence="6">Nuclear transcription factor Y subunit</fullName>
    </recommendedName>
</protein>